<sequence>MSGQAKQNLTSLGSVSMCVAMDKSGSTWGKTLATEVSVVKEICRLRASTNIHPVNLLPWCDSTLKPIKLPENNVAMEALTGGGGTNPGVLYKSEDCLKIIQDSDLWFLLTDGQIDDRLVENFALQTTKSGVHNKSVVIIVFDSFSAGPPFERNISVGIALYAVTPNSLFLFYDLSSGKIKLMQAKGSFASLLPRKNNEYVQPKISKWTTWAELPQVALEDLQRVQVASVMALTEQEMALPDGLIVKMEDLLSGDVDPGTIEQIMKNDDNLKSIVLASMMRGTGKELDAFLESQKLPMPERSTLRHDVGQAQKAVTQLLEALNNHSDKDELERLRQALRKAHEKNVLYMKHQRRDEDDRRVQAVAQNQKMRWGQNRGLLKKGKPDRWDLGDNMGDVDEWDCEQRDWRREEAGMSADQVFLPGFIRKEPIDEFKGNCMLCRRDSVLALLLKAPPSFQTPNFPDQGSYSRLTFPLAMGSFAELDVMSYFVCCDCCAHYLVHNGMSPEGETIINALCLVGVNNNQGAWLERLEAAVRGRFEIKDLWAIYLAILDKMITENDMRRAAAGAKSLFSDAASWVVQRLEKITQVSSTLSPAFGAQDSSQLTVLSDILANEKFNDPGRTDNVDIYLLRYPLPGFPAIFRLLRNHLGADQLRQVLFQRLVFHLIEAFFSERGGTAISPQKQTLLDKMLGLDTSDGIAALQQDNIVAEVAVGMLVDQNLLEPGVISSFRAIPEFEDIERQARPALAVFLHYLTESGRLYTSSVACFNALKGNSSTREVLQLPLKIDQKKAKGVISQIHL</sequence>
<protein>
    <submittedName>
        <fullName evidence="1">Uncharacterized protein</fullName>
    </submittedName>
</protein>
<organism evidence="1 2">
    <name type="scientific">Rhinocladiella mackenziei CBS 650.93</name>
    <dbReference type="NCBI Taxonomy" id="1442369"/>
    <lineage>
        <taxon>Eukaryota</taxon>
        <taxon>Fungi</taxon>
        <taxon>Dikarya</taxon>
        <taxon>Ascomycota</taxon>
        <taxon>Pezizomycotina</taxon>
        <taxon>Eurotiomycetes</taxon>
        <taxon>Chaetothyriomycetidae</taxon>
        <taxon>Chaetothyriales</taxon>
        <taxon>Herpotrichiellaceae</taxon>
        <taxon>Rhinocladiella</taxon>
    </lineage>
</organism>
<gene>
    <name evidence="1" type="ORF">Z518_00490</name>
</gene>
<dbReference type="OrthoDB" id="4160666at2759"/>
<accession>A0A0D2JJ18</accession>
<dbReference type="EMBL" id="KN847475">
    <property type="protein sequence ID" value="KIX09410.1"/>
    <property type="molecule type" value="Genomic_DNA"/>
</dbReference>
<evidence type="ECO:0000313" key="1">
    <source>
        <dbReference type="EMBL" id="KIX09410.1"/>
    </source>
</evidence>
<dbReference type="GeneID" id="25288561"/>
<reference evidence="1 2" key="1">
    <citation type="submission" date="2015-01" db="EMBL/GenBank/DDBJ databases">
        <title>The Genome Sequence of Rhinocladiella mackenzie CBS 650.93.</title>
        <authorList>
            <consortium name="The Broad Institute Genomics Platform"/>
            <person name="Cuomo C."/>
            <person name="de Hoog S."/>
            <person name="Gorbushina A."/>
            <person name="Stielow B."/>
            <person name="Teixiera M."/>
            <person name="Abouelleil A."/>
            <person name="Chapman S.B."/>
            <person name="Priest M."/>
            <person name="Young S.K."/>
            <person name="Wortman J."/>
            <person name="Nusbaum C."/>
            <person name="Birren B."/>
        </authorList>
    </citation>
    <scope>NUCLEOTIDE SEQUENCE [LARGE SCALE GENOMIC DNA]</scope>
    <source>
        <strain evidence="1 2">CBS 650.93</strain>
    </source>
</reference>
<dbReference type="Proteomes" id="UP000053617">
    <property type="component" value="Unassembled WGS sequence"/>
</dbReference>
<dbReference type="HOGENOM" id="CLU_012769_0_0_1"/>
<evidence type="ECO:0000313" key="2">
    <source>
        <dbReference type="Proteomes" id="UP000053617"/>
    </source>
</evidence>
<proteinExistence type="predicted"/>
<dbReference type="AlphaFoldDB" id="A0A0D2JJ18"/>
<name>A0A0D2JJ18_9EURO</name>
<dbReference type="VEuPathDB" id="FungiDB:Z518_00490"/>
<keyword evidence="2" id="KW-1185">Reference proteome</keyword>
<dbReference type="RefSeq" id="XP_013276546.1">
    <property type="nucleotide sequence ID" value="XM_013421092.1"/>
</dbReference>